<accession>A0A8S9XCK3</accession>
<reference evidence="2" key="1">
    <citation type="journal article" date="2021" name="Mol. Ecol. Resour.">
        <title>Apolygus lucorum genome provides insights into omnivorousness and mesophyll feeding.</title>
        <authorList>
            <person name="Liu Y."/>
            <person name="Liu H."/>
            <person name="Wang H."/>
            <person name="Huang T."/>
            <person name="Liu B."/>
            <person name="Yang B."/>
            <person name="Yin L."/>
            <person name="Li B."/>
            <person name="Zhang Y."/>
            <person name="Zhang S."/>
            <person name="Jiang F."/>
            <person name="Zhang X."/>
            <person name="Ren Y."/>
            <person name="Wang B."/>
            <person name="Wang S."/>
            <person name="Lu Y."/>
            <person name="Wu K."/>
            <person name="Fan W."/>
            <person name="Wang G."/>
        </authorList>
    </citation>
    <scope>NUCLEOTIDE SEQUENCE</scope>
    <source>
        <strain evidence="2">12Hb</strain>
    </source>
</reference>
<proteinExistence type="predicted"/>
<dbReference type="EMBL" id="WIXP02000008">
    <property type="protein sequence ID" value="KAF6206762.1"/>
    <property type="molecule type" value="Genomic_DNA"/>
</dbReference>
<keyword evidence="3" id="KW-1185">Reference proteome</keyword>
<evidence type="ECO:0000313" key="2">
    <source>
        <dbReference type="EMBL" id="KAF6206762.1"/>
    </source>
</evidence>
<evidence type="ECO:0000313" key="3">
    <source>
        <dbReference type="Proteomes" id="UP000466442"/>
    </source>
</evidence>
<dbReference type="Proteomes" id="UP000466442">
    <property type="component" value="Unassembled WGS sequence"/>
</dbReference>
<feature type="signal peptide" evidence="1">
    <location>
        <begin position="1"/>
        <end position="20"/>
    </location>
</feature>
<organism evidence="2 3">
    <name type="scientific">Apolygus lucorum</name>
    <name type="common">Small green plant bug</name>
    <name type="synonym">Lygocoris lucorum</name>
    <dbReference type="NCBI Taxonomy" id="248454"/>
    <lineage>
        <taxon>Eukaryota</taxon>
        <taxon>Metazoa</taxon>
        <taxon>Ecdysozoa</taxon>
        <taxon>Arthropoda</taxon>
        <taxon>Hexapoda</taxon>
        <taxon>Insecta</taxon>
        <taxon>Pterygota</taxon>
        <taxon>Neoptera</taxon>
        <taxon>Paraneoptera</taxon>
        <taxon>Hemiptera</taxon>
        <taxon>Heteroptera</taxon>
        <taxon>Panheteroptera</taxon>
        <taxon>Cimicomorpha</taxon>
        <taxon>Miridae</taxon>
        <taxon>Mirini</taxon>
        <taxon>Apolygus</taxon>
    </lineage>
</organism>
<feature type="chain" id="PRO_5035782594" evidence="1">
    <location>
        <begin position="21"/>
        <end position="87"/>
    </location>
</feature>
<comment type="caution">
    <text evidence="2">The sequence shown here is derived from an EMBL/GenBank/DDBJ whole genome shotgun (WGS) entry which is preliminary data.</text>
</comment>
<sequence>MIACLVLSALLAGLVGCVAGHSPIGPSNILKAGESIMIPAASRYPELGNLDFATAEKHFGPFPSFQSSLSLIQPQYKTIPNSSTRCL</sequence>
<evidence type="ECO:0000256" key="1">
    <source>
        <dbReference type="SAM" id="SignalP"/>
    </source>
</evidence>
<name>A0A8S9XCK3_APOLU</name>
<gene>
    <name evidence="2" type="ORF">GE061_017998</name>
</gene>
<protein>
    <submittedName>
        <fullName evidence="2">Uncharacterized protein</fullName>
    </submittedName>
</protein>
<keyword evidence="1" id="KW-0732">Signal</keyword>
<dbReference type="AlphaFoldDB" id="A0A8S9XCK3"/>